<accession>A0ACC0WTP9</accession>
<gene>
    <name evidence="1" type="ORF">PsorP6_000206</name>
</gene>
<comment type="caution">
    <text evidence="1">The sequence shown here is derived from an EMBL/GenBank/DDBJ whole genome shotgun (WGS) entry which is preliminary data.</text>
</comment>
<organism evidence="1 2">
    <name type="scientific">Peronosclerospora sorghi</name>
    <dbReference type="NCBI Taxonomy" id="230839"/>
    <lineage>
        <taxon>Eukaryota</taxon>
        <taxon>Sar</taxon>
        <taxon>Stramenopiles</taxon>
        <taxon>Oomycota</taxon>
        <taxon>Peronosporomycetes</taxon>
        <taxon>Peronosporales</taxon>
        <taxon>Peronosporaceae</taxon>
        <taxon>Peronosclerospora</taxon>
    </lineage>
</organism>
<keyword evidence="2" id="KW-1185">Reference proteome</keyword>
<reference evidence="1 2" key="1">
    <citation type="journal article" date="2022" name="bioRxiv">
        <title>The genome of the oomycete Peronosclerospora sorghi, a cosmopolitan pathogen of maize and sorghum, is inflated with dispersed pseudogenes.</title>
        <authorList>
            <person name="Fletcher K."/>
            <person name="Martin F."/>
            <person name="Isakeit T."/>
            <person name="Cavanaugh K."/>
            <person name="Magill C."/>
            <person name="Michelmore R."/>
        </authorList>
    </citation>
    <scope>NUCLEOTIDE SEQUENCE [LARGE SCALE GENOMIC DNA]</scope>
    <source>
        <strain evidence="1">P6</strain>
    </source>
</reference>
<proteinExistence type="predicted"/>
<evidence type="ECO:0000313" key="2">
    <source>
        <dbReference type="Proteomes" id="UP001163321"/>
    </source>
</evidence>
<sequence>MRKLFGHSALDNIHVGILETASSTPSLMSSRICSALLSTLKLARDWNRWRIFFGNTIRFDDEGYPAPDNMEQFHANFFQDFGRGFLFLLRAATGKEWNSCIIAFHDKVTRPCQ</sequence>
<dbReference type="EMBL" id="CM047580">
    <property type="protein sequence ID" value="KAI9922147.1"/>
    <property type="molecule type" value="Genomic_DNA"/>
</dbReference>
<dbReference type="Proteomes" id="UP001163321">
    <property type="component" value="Chromosome 1"/>
</dbReference>
<evidence type="ECO:0000313" key="1">
    <source>
        <dbReference type="EMBL" id="KAI9922147.1"/>
    </source>
</evidence>
<protein>
    <submittedName>
        <fullName evidence="1">Uncharacterized protein</fullName>
    </submittedName>
</protein>
<name>A0ACC0WTP9_9STRA</name>